<dbReference type="RefSeq" id="WP_127188773.1">
    <property type="nucleotide sequence ID" value="NZ_RZNJ01000004.1"/>
</dbReference>
<dbReference type="OrthoDB" id="7872833at2"/>
<dbReference type="NCBIfam" id="TIGR02601">
    <property type="entry name" value="autotrns_rpt"/>
    <property type="match status" value="2"/>
</dbReference>
<dbReference type="PROSITE" id="PS51208">
    <property type="entry name" value="AUTOTRANSPORTER"/>
    <property type="match status" value="1"/>
</dbReference>
<dbReference type="InterPro" id="IPR005546">
    <property type="entry name" value="Autotransporte_beta"/>
</dbReference>
<dbReference type="SUPFAM" id="SSF103515">
    <property type="entry name" value="Autotransporter"/>
    <property type="match status" value="1"/>
</dbReference>
<keyword evidence="1" id="KW-0732">Signal</keyword>
<dbReference type="NCBIfam" id="TIGR04393">
    <property type="entry name" value="rpt_T5SS_PEPC"/>
    <property type="match status" value="3"/>
</dbReference>
<feature type="domain" description="Autotransporter" evidence="2">
    <location>
        <begin position="1164"/>
        <end position="1446"/>
    </location>
</feature>
<accession>A0A433X7G9</accession>
<dbReference type="Pfam" id="PF03797">
    <property type="entry name" value="Autotransporter"/>
    <property type="match status" value="1"/>
</dbReference>
<dbReference type="EMBL" id="RZNJ01000004">
    <property type="protein sequence ID" value="RUT29993.1"/>
    <property type="molecule type" value="Genomic_DNA"/>
</dbReference>
<evidence type="ECO:0000256" key="1">
    <source>
        <dbReference type="ARBA" id="ARBA00022729"/>
    </source>
</evidence>
<organism evidence="3 4">
    <name type="scientific">Arsenicitalea aurantiaca</name>
    <dbReference type="NCBI Taxonomy" id="1783274"/>
    <lineage>
        <taxon>Bacteria</taxon>
        <taxon>Pseudomonadati</taxon>
        <taxon>Pseudomonadota</taxon>
        <taxon>Alphaproteobacteria</taxon>
        <taxon>Hyphomicrobiales</taxon>
        <taxon>Devosiaceae</taxon>
        <taxon>Arsenicitalea</taxon>
    </lineage>
</organism>
<dbReference type="SMART" id="SM00869">
    <property type="entry name" value="Autotransporter"/>
    <property type="match status" value="1"/>
</dbReference>
<reference evidence="3 4" key="1">
    <citation type="journal article" date="2016" name="Int. J. Syst. Evol. Microbiol.">
        <title>Arsenicitalea aurantiaca gen. nov., sp. nov., a new member of the family Hyphomicrobiaceae, isolated from high-arsenic sediment.</title>
        <authorList>
            <person name="Mu Y."/>
            <person name="Zhou L."/>
            <person name="Zeng X.C."/>
            <person name="Liu L."/>
            <person name="Pan Y."/>
            <person name="Chen X."/>
            <person name="Wang J."/>
            <person name="Li S."/>
            <person name="Li W.J."/>
            <person name="Wang Y."/>
        </authorList>
    </citation>
    <scope>NUCLEOTIDE SEQUENCE [LARGE SCALE GENOMIC DNA]</scope>
    <source>
        <strain evidence="3 4">42-50</strain>
    </source>
</reference>
<evidence type="ECO:0000313" key="4">
    <source>
        <dbReference type="Proteomes" id="UP000281547"/>
    </source>
</evidence>
<keyword evidence="4" id="KW-1185">Reference proteome</keyword>
<dbReference type="SUPFAM" id="SSF51126">
    <property type="entry name" value="Pectin lyase-like"/>
    <property type="match status" value="2"/>
</dbReference>
<dbReference type="InterPro" id="IPR013425">
    <property type="entry name" value="Autotrns_rpt"/>
</dbReference>
<protein>
    <submittedName>
        <fullName evidence="3">Autotransporter domain-containing protein</fullName>
    </submittedName>
</protein>
<dbReference type="InterPro" id="IPR030895">
    <property type="entry name" value="T5SS_PEPC_rpt"/>
</dbReference>
<dbReference type="InterPro" id="IPR036709">
    <property type="entry name" value="Autotransporte_beta_dom_sf"/>
</dbReference>
<evidence type="ECO:0000259" key="2">
    <source>
        <dbReference type="PROSITE" id="PS51208"/>
    </source>
</evidence>
<dbReference type="Gene3D" id="2.40.128.130">
    <property type="entry name" value="Autotransporter beta-domain"/>
    <property type="match status" value="1"/>
</dbReference>
<dbReference type="Pfam" id="PF12951">
    <property type="entry name" value="PATR"/>
    <property type="match status" value="2"/>
</dbReference>
<dbReference type="Gene3D" id="2.160.20.20">
    <property type="match status" value="1"/>
</dbReference>
<dbReference type="InterPro" id="IPR012332">
    <property type="entry name" value="Autotransporter_pectin_lyase_C"/>
</dbReference>
<gene>
    <name evidence="3" type="ORF">EMQ25_11695</name>
</gene>
<sequence length="1446" mass="145304">MFCAVRNVSFRSGFSGRLPSKGLLATGVSIVALVLGAGSALAQSTTEWTGAISGNWFVDGNWNPATIPSGNPVTIDTGIPNGAVIASGDASIESVIIGSDNGGALSITNGRRLDSTRASYIGAEAGTEGHVTISGPGSTWWSESFSGAAFFIGDRGLGRVTIENGGMAFSTHAFLGREVDSEGHVTVTGEYSKWEIGNSPLEIGGDGSGWLTVSAGGTVEVPGELRVNGGSSVGNGTGTGHVEITGPASSISSGFVTVGTSPTGGAGRIEIRDGGTLESGITFPDGPRRVDIGGSGGFHGEGSVLVTGNGSLLETSSLRVGAGNIAGNGTLTIADNGTVKATNPVIIGNGARGTVNIGGAFGEAAEAPGALESATVTFWTSGDQLNFNHRASDYTFDSALRSQSAAAGRVNVRAGTTTYTGDGSAFTGTTNITGGTFNVTDSLGGIIEVGIGGVLGGTGTLDDVTVDNGGILAPGGADEIGALTIGLLSLDPGAQIHYRVGEPGTVDSPGTSDMIEVLSAVSVSGSEGDVEVHLFDEGDAGIGHYRLMTYLTWNGALPGIATPGIDGYLERRAAGDGIHGALDLVISSGTPGPGTDPVIGDPMLQYWQDAGSTWTSAGTDWRNDGGNIDVAWAGNHGVFNGSGGMISVEGAQSFRGLQFADDGYTLGGTGTLQTVTGGSELRVLAGETATIGTVISGPGGINKTQTGTLILTGSNTYKGPTTIGAGTLALQGAGDIAESEALRFTSVGVLDISGVGAGATEIGNLSGVAGSRIVLGNTDLVVRSDASDDINYAGVIEGAGALTKVGSGWLILTGENTFSGLTTVLGGRLVLGEGGAGGSISGNMLVESNSLLTFNRSDDWTYGGVISGTNGFLTHTGSGTTTLTADSGTFGGSVGLQVGTLRIAASGILSGSSMTVQPGATVGGGGEFVGNVNLFGRIAPGDDTLGTLTVTGDVNFGADSVFAARIASNGDNDALAVTGEANLAGSVKVTAIDSHVSYEDGQTYTILTATDPLVGEFAGATMLNQSAFLTPTLTHNADSVVLTIGVTADFATVAQTYNQLQTSSALNGLEQAGDALTVFNEIAMLDPDQARRAFHLTSGEVHASGQHVIENTFALFNRTLRQQGTAGIGGLGGTGVITALLSYAAPSRAAVGVGAFDDATSAYADGRVANAWLGPLGGRGTIDGDGNATSLDWWNAGIAGGYEGQIDLGAGTGFAGLGLGYIRSHGSVDARLSSFDADGFHIGAYGAWEDGAWRLAGSLAYAANRISTERNVVFGGLNRTAEADYWTHSLGFSGEAAYGIDMGSGTTLLPLFTLDAGWSGHGGFTETGAGALNLIAGSESWTRLDTGVGIGISHVVPTETGRVVLEGRAVWEHAFADVVPSQSMNFAGSPTGFDVRGPAASRDRLRVGAGLAWDVAPDMTIRANYDGLFSGAQSSHTGSIGLNVRF</sequence>
<proteinExistence type="predicted"/>
<dbReference type="InterPro" id="IPR011050">
    <property type="entry name" value="Pectin_lyase_fold/virulence"/>
</dbReference>
<comment type="caution">
    <text evidence="3">The sequence shown here is derived from an EMBL/GenBank/DDBJ whole genome shotgun (WGS) entry which is preliminary data.</text>
</comment>
<name>A0A433X7G9_9HYPH</name>
<dbReference type="Proteomes" id="UP000281547">
    <property type="component" value="Unassembled WGS sequence"/>
</dbReference>
<evidence type="ECO:0000313" key="3">
    <source>
        <dbReference type="EMBL" id="RUT29993.1"/>
    </source>
</evidence>